<evidence type="ECO:0000313" key="7">
    <source>
        <dbReference type="Proteomes" id="UP000261560"/>
    </source>
</evidence>
<dbReference type="OMA" id="CGIRKIW"/>
<dbReference type="CTD" id="8479"/>
<feature type="compositionally biased region" description="Polar residues" evidence="4">
    <location>
        <begin position="370"/>
        <end position="389"/>
    </location>
</feature>
<feature type="region of interest" description="Disordered" evidence="4">
    <location>
        <begin position="56"/>
        <end position="279"/>
    </location>
</feature>
<dbReference type="GO" id="GO:0005634">
    <property type="term" value="C:nucleus"/>
    <property type="evidence" value="ECO:0007669"/>
    <property type="project" value="UniProtKB-SubCell"/>
</dbReference>
<feature type="compositionally biased region" description="Basic and acidic residues" evidence="4">
    <location>
        <begin position="390"/>
        <end position="404"/>
    </location>
</feature>
<dbReference type="OrthoDB" id="552755at2759"/>
<dbReference type="PaxDb" id="30732-ENSOMEP00000014861"/>
<dbReference type="STRING" id="30732.ENSOMEP00000014861"/>
<dbReference type="Proteomes" id="UP000261560">
    <property type="component" value="Unplaced"/>
</dbReference>
<feature type="compositionally biased region" description="Acidic residues" evidence="4">
    <location>
        <begin position="58"/>
        <end position="76"/>
    </location>
</feature>
<organism evidence="6 7">
    <name type="scientific">Oryzias melastigma</name>
    <name type="common">Marine medaka</name>
    <dbReference type="NCBI Taxonomy" id="30732"/>
    <lineage>
        <taxon>Eukaryota</taxon>
        <taxon>Metazoa</taxon>
        <taxon>Chordata</taxon>
        <taxon>Craniata</taxon>
        <taxon>Vertebrata</taxon>
        <taxon>Euteleostomi</taxon>
        <taxon>Actinopterygii</taxon>
        <taxon>Neopterygii</taxon>
        <taxon>Teleostei</taxon>
        <taxon>Neoteleostei</taxon>
        <taxon>Acanthomorphata</taxon>
        <taxon>Ovalentaria</taxon>
        <taxon>Atherinomorphae</taxon>
        <taxon>Beloniformes</taxon>
        <taxon>Adrianichthyidae</taxon>
        <taxon>Oryziinae</taxon>
        <taxon>Oryzias</taxon>
    </lineage>
</organism>
<evidence type="ECO:0000256" key="1">
    <source>
        <dbReference type="ARBA" id="ARBA00004123"/>
    </source>
</evidence>
<evidence type="ECO:0000256" key="3">
    <source>
        <dbReference type="ARBA" id="ARBA00023242"/>
    </source>
</evidence>
<dbReference type="PANTHER" id="PTHR15410:SF2">
    <property type="entry name" value="HIRA-INTERACTING PROTEIN 3"/>
    <property type="match status" value="1"/>
</dbReference>
<accession>A0A3B3CAA3</accession>
<feature type="domain" description="Histone chaperone" evidence="5">
    <location>
        <begin position="340"/>
        <end position="374"/>
    </location>
</feature>
<comment type="subcellular location">
    <subcellularLocation>
        <location evidence="1">Nucleus</location>
    </subcellularLocation>
</comment>
<keyword evidence="2" id="KW-0143">Chaperone</keyword>
<dbReference type="SMART" id="SM01082">
    <property type="entry name" value="CHZ"/>
    <property type="match status" value="1"/>
</dbReference>
<dbReference type="PANTHER" id="PTHR15410">
    <property type="entry name" value="HIRA-INTERACTING PROTEIN 3"/>
    <property type="match status" value="1"/>
</dbReference>
<dbReference type="AlphaFoldDB" id="A0A3B3CAA3"/>
<evidence type="ECO:0000259" key="5">
    <source>
        <dbReference type="SMART" id="SM01082"/>
    </source>
</evidence>
<dbReference type="Ensembl" id="ENSOMET00000033754.1">
    <property type="protein sequence ID" value="ENSOMEP00000014861.1"/>
    <property type="gene ID" value="ENSOMEG00000016398.1"/>
</dbReference>
<dbReference type="InterPro" id="IPR037647">
    <property type="entry name" value="HIRIP3"/>
</dbReference>
<name>A0A3B3CAA3_ORYME</name>
<protein>
    <submittedName>
        <fullName evidence="6">HIRA interacting protein 3</fullName>
    </submittedName>
</protein>
<sequence length="420" mass="47218">MSSEKERAGIRKFVRRQLRDEPDLSKLTLGLLKKQYLVHVGRESLSPEAKAVMKQVVEEELANMQDSEDDESDCEVEEPHIKRKREKQQEEEESEEENESRAKKRRSASSASESEDKTGSEDERQSKSSSEGENHEVKKSDPKRNPECKEEPVRDDSSDDEMNESKSKSNESVCSSPEQKLKIKANAKNGEIKNANGGKKTSESDAESSSEKSDASNGRVSSKNKGKVLENKRDNGSDSDSSSPPSLEEEKDHEKKTKDEKKKTIKRDETSRSQKPDSEKAIVRLKRYISLCGVRKNYKKMLEGCKSIKAKVAVLKKELEDLGVQGNPSIEKCKKIRMKREEAQEVAELDVGNIITTQGRPKRRGISARMESNGSPSSAYQRTLNSSSGSDRENQTSRERKKISEWTNLRGIISDDGDSS</sequence>
<evidence type="ECO:0000256" key="2">
    <source>
        <dbReference type="ARBA" id="ARBA00023186"/>
    </source>
</evidence>
<keyword evidence="3" id="KW-0539">Nucleus</keyword>
<dbReference type="RefSeq" id="XP_024127126.1">
    <property type="nucleotide sequence ID" value="XM_024271358.2"/>
</dbReference>
<dbReference type="GeneTree" id="ENSGT00390000014062"/>
<dbReference type="KEGG" id="oml:112145883"/>
<feature type="compositionally biased region" description="Acidic residues" evidence="4">
    <location>
        <begin position="89"/>
        <end position="98"/>
    </location>
</feature>
<dbReference type="GeneID" id="112145883"/>
<evidence type="ECO:0000256" key="4">
    <source>
        <dbReference type="SAM" id="MobiDB-lite"/>
    </source>
</evidence>
<reference evidence="6" key="2">
    <citation type="submission" date="2025-09" db="UniProtKB">
        <authorList>
            <consortium name="Ensembl"/>
        </authorList>
    </citation>
    <scope>IDENTIFICATION</scope>
</reference>
<feature type="compositionally biased region" description="Basic and acidic residues" evidence="4">
    <location>
        <begin position="227"/>
        <end position="236"/>
    </location>
</feature>
<reference evidence="6" key="1">
    <citation type="submission" date="2025-08" db="UniProtKB">
        <authorList>
            <consortium name="Ensembl"/>
        </authorList>
    </citation>
    <scope>IDENTIFICATION</scope>
</reference>
<feature type="compositionally biased region" description="Basic and acidic residues" evidence="4">
    <location>
        <begin position="248"/>
        <end position="279"/>
    </location>
</feature>
<dbReference type="InterPro" id="IPR019098">
    <property type="entry name" value="Histone_chaperone_domain_CHZ"/>
</dbReference>
<evidence type="ECO:0000313" key="6">
    <source>
        <dbReference type="Ensembl" id="ENSOMEP00000014861.1"/>
    </source>
</evidence>
<feature type="compositionally biased region" description="Basic and acidic residues" evidence="4">
    <location>
        <begin position="114"/>
        <end position="156"/>
    </location>
</feature>
<keyword evidence="7" id="KW-1185">Reference proteome</keyword>
<proteinExistence type="predicted"/>
<feature type="region of interest" description="Disordered" evidence="4">
    <location>
        <begin position="354"/>
        <end position="405"/>
    </location>
</feature>